<accession>A0A6P8I9L8</accession>
<dbReference type="PANTHER" id="PTHR45695:SF9">
    <property type="entry name" value="LEUCOKININ RECEPTOR"/>
    <property type="match status" value="1"/>
</dbReference>
<evidence type="ECO:0000256" key="5">
    <source>
        <dbReference type="ARBA" id="ARBA00023136"/>
    </source>
</evidence>
<feature type="domain" description="G-protein coupled receptors family 1 profile" evidence="10">
    <location>
        <begin position="26"/>
        <end position="278"/>
    </location>
</feature>
<evidence type="ECO:0000256" key="1">
    <source>
        <dbReference type="ARBA" id="ARBA00004141"/>
    </source>
</evidence>
<dbReference type="Gene3D" id="1.20.1070.10">
    <property type="entry name" value="Rhodopsin 7-helix transmembrane proteins"/>
    <property type="match status" value="1"/>
</dbReference>
<dbReference type="OrthoDB" id="5989681at2759"/>
<comment type="similarity">
    <text evidence="8">Belongs to the G-protein coupled receptor 1 family.</text>
</comment>
<dbReference type="InterPro" id="IPR017452">
    <property type="entry name" value="GPCR_Rhodpsn_7TM"/>
</dbReference>
<organism evidence="11 12">
    <name type="scientific">Actinia tenebrosa</name>
    <name type="common">Australian red waratah sea anemone</name>
    <dbReference type="NCBI Taxonomy" id="6105"/>
    <lineage>
        <taxon>Eukaryota</taxon>
        <taxon>Metazoa</taxon>
        <taxon>Cnidaria</taxon>
        <taxon>Anthozoa</taxon>
        <taxon>Hexacorallia</taxon>
        <taxon>Actiniaria</taxon>
        <taxon>Actiniidae</taxon>
        <taxon>Actinia</taxon>
    </lineage>
</organism>
<keyword evidence="11" id="KW-1185">Reference proteome</keyword>
<dbReference type="GeneID" id="116300549"/>
<keyword evidence="3 9" id="KW-1133">Transmembrane helix</keyword>
<protein>
    <submittedName>
        <fullName evidence="12">Allatostatin-A receptor-like</fullName>
    </submittedName>
</protein>
<feature type="transmembrane region" description="Helical" evidence="9">
    <location>
        <begin position="226"/>
        <end position="247"/>
    </location>
</feature>
<evidence type="ECO:0000256" key="3">
    <source>
        <dbReference type="ARBA" id="ARBA00022989"/>
    </source>
</evidence>
<keyword evidence="5 9" id="KW-0472">Membrane</keyword>
<feature type="transmembrane region" description="Helical" evidence="9">
    <location>
        <begin position="129"/>
        <end position="152"/>
    </location>
</feature>
<dbReference type="InParanoid" id="A0A6P8I9L8"/>
<evidence type="ECO:0000256" key="9">
    <source>
        <dbReference type="SAM" id="Phobius"/>
    </source>
</evidence>
<feature type="transmembrane region" description="Helical" evidence="9">
    <location>
        <begin position="12"/>
        <end position="34"/>
    </location>
</feature>
<dbReference type="AlphaFoldDB" id="A0A6P8I9L8"/>
<reference evidence="12" key="1">
    <citation type="submission" date="2025-08" db="UniProtKB">
        <authorList>
            <consortium name="RefSeq"/>
        </authorList>
    </citation>
    <scope>IDENTIFICATION</scope>
    <source>
        <tissue evidence="12">Tentacle</tissue>
    </source>
</reference>
<evidence type="ECO:0000313" key="12">
    <source>
        <dbReference type="RefSeq" id="XP_031565294.1"/>
    </source>
</evidence>
<feature type="transmembrane region" description="Helical" evidence="9">
    <location>
        <begin position="259"/>
        <end position="280"/>
    </location>
</feature>
<gene>
    <name evidence="12" type="primary">LOC116300549</name>
</gene>
<dbReference type="KEGG" id="aten:116300549"/>
<evidence type="ECO:0000259" key="10">
    <source>
        <dbReference type="PROSITE" id="PS50262"/>
    </source>
</evidence>
<evidence type="ECO:0000256" key="8">
    <source>
        <dbReference type="RuleBase" id="RU000688"/>
    </source>
</evidence>
<proteinExistence type="inferred from homology"/>
<dbReference type="RefSeq" id="XP_031565294.1">
    <property type="nucleotide sequence ID" value="XM_031709434.1"/>
</dbReference>
<keyword evidence="2 8" id="KW-0812">Transmembrane</keyword>
<feature type="transmembrane region" description="Helical" evidence="9">
    <location>
        <begin position="87"/>
        <end position="108"/>
    </location>
</feature>
<evidence type="ECO:0000256" key="2">
    <source>
        <dbReference type="ARBA" id="ARBA00022692"/>
    </source>
</evidence>
<dbReference type="InterPro" id="IPR000276">
    <property type="entry name" value="GPCR_Rhodpsn"/>
</dbReference>
<feature type="transmembrane region" description="Helical" evidence="9">
    <location>
        <begin position="46"/>
        <end position="67"/>
    </location>
</feature>
<keyword evidence="6 8" id="KW-0675">Receptor</keyword>
<dbReference type="PROSITE" id="PS00237">
    <property type="entry name" value="G_PROTEIN_RECEP_F1_1"/>
    <property type="match status" value="1"/>
</dbReference>
<dbReference type="Pfam" id="PF00001">
    <property type="entry name" value="7tm_1"/>
    <property type="match status" value="1"/>
</dbReference>
<name>A0A6P8I9L8_ACTTE</name>
<dbReference type="SUPFAM" id="SSF81321">
    <property type="entry name" value="Family A G protein-coupled receptor-like"/>
    <property type="match status" value="1"/>
</dbReference>
<feature type="transmembrane region" description="Helical" evidence="9">
    <location>
        <begin position="172"/>
        <end position="194"/>
    </location>
</feature>
<evidence type="ECO:0000313" key="11">
    <source>
        <dbReference type="Proteomes" id="UP000515163"/>
    </source>
</evidence>
<evidence type="ECO:0000256" key="6">
    <source>
        <dbReference type="ARBA" id="ARBA00023170"/>
    </source>
</evidence>
<keyword evidence="7 8" id="KW-0807">Transducer</keyword>
<dbReference type="GO" id="GO:0004930">
    <property type="term" value="F:G protein-coupled receptor activity"/>
    <property type="evidence" value="ECO:0007669"/>
    <property type="project" value="UniProtKB-KW"/>
</dbReference>
<dbReference type="PRINTS" id="PR00237">
    <property type="entry name" value="GPCRRHODOPSN"/>
</dbReference>
<comment type="subcellular location">
    <subcellularLocation>
        <location evidence="1">Membrane</location>
        <topology evidence="1">Multi-pass membrane protein</topology>
    </subcellularLocation>
</comment>
<dbReference type="PROSITE" id="PS50262">
    <property type="entry name" value="G_PROTEIN_RECEP_F1_2"/>
    <property type="match status" value="1"/>
</dbReference>
<keyword evidence="4 8" id="KW-0297">G-protein coupled receptor</keyword>
<sequence length="297" mass="34178">MKAFDFSDDFIPFLFALILLSLAIASNSMVVAAVRKKRFLRSTTNYLLVNLAVADIVNAIFLPFMLIQRYVRFEKGILADFLCKFFIYYHVPVTASIVSTLTLVVLSVERYHAIVKPMRTVGIRLRKDTVKYAIVAVWISAIILTLPLYISGYYDTTTKICLHNSDKTFQQVFVYSFNFIVTFLPFIIITFCYFQIVRELYFKNKVAPQNIAAQQDALNKRKIVKLSISVTTAFVLCFFPLAITISLTTLDSSRFPRKYSQTASVLYFAQTIINPFLYAFQSTNFRRAFKLILSCRQ</sequence>
<dbReference type="PANTHER" id="PTHR45695">
    <property type="entry name" value="LEUCOKININ RECEPTOR-RELATED"/>
    <property type="match status" value="1"/>
</dbReference>
<dbReference type="GO" id="GO:0005886">
    <property type="term" value="C:plasma membrane"/>
    <property type="evidence" value="ECO:0007669"/>
    <property type="project" value="TreeGrafter"/>
</dbReference>
<dbReference type="CDD" id="cd00637">
    <property type="entry name" value="7tm_classA_rhodopsin-like"/>
    <property type="match status" value="1"/>
</dbReference>
<dbReference type="Proteomes" id="UP000515163">
    <property type="component" value="Unplaced"/>
</dbReference>
<evidence type="ECO:0000256" key="4">
    <source>
        <dbReference type="ARBA" id="ARBA00023040"/>
    </source>
</evidence>
<evidence type="ECO:0000256" key="7">
    <source>
        <dbReference type="ARBA" id="ARBA00023224"/>
    </source>
</evidence>